<protein>
    <recommendedName>
        <fullName evidence="6">TVP38/TMEM64 family membrane protein</fullName>
    </recommendedName>
</protein>
<dbReference type="InterPro" id="IPR032816">
    <property type="entry name" value="VTT_dom"/>
</dbReference>
<evidence type="ECO:0000313" key="8">
    <source>
        <dbReference type="EMBL" id="TDO15309.1"/>
    </source>
</evidence>
<evidence type="ECO:0000256" key="2">
    <source>
        <dbReference type="ARBA" id="ARBA00022475"/>
    </source>
</evidence>
<feature type="transmembrane region" description="Helical" evidence="6">
    <location>
        <begin position="131"/>
        <end position="154"/>
    </location>
</feature>
<dbReference type="PANTHER" id="PTHR12677">
    <property type="entry name" value="GOLGI APPARATUS MEMBRANE PROTEIN TVP38-RELATED"/>
    <property type="match status" value="1"/>
</dbReference>
<dbReference type="Proteomes" id="UP000295150">
    <property type="component" value="Unassembled WGS sequence"/>
</dbReference>
<sequence length="238" mass="25255">MTTHAVWAFRAGLLVIVTAIMAGIWWLLQALGLPMSFSPAGIAAWFNSQGNLGPLLLLLLMLLAVVVGPIPTLPVTAAAGLAFGLLPGALLSIIGAMAGAMIAFTLARLLGRDALRARLPSNPLFGSQGSQRLLFLTVLVTRLVPIFSFALVSYAAGVTAISVGRFALGTVIGMLPMTLVFASLGRAFELNPLLSITAAIVILTVMTLLPWYLSRQRHSRLARWLHLDDEPANKAGHK</sequence>
<evidence type="ECO:0000256" key="6">
    <source>
        <dbReference type="RuleBase" id="RU366058"/>
    </source>
</evidence>
<feature type="transmembrane region" description="Helical" evidence="6">
    <location>
        <begin position="166"/>
        <end position="187"/>
    </location>
</feature>
<evidence type="ECO:0000256" key="3">
    <source>
        <dbReference type="ARBA" id="ARBA00022692"/>
    </source>
</evidence>
<feature type="transmembrane region" description="Helical" evidence="6">
    <location>
        <begin position="55"/>
        <end position="83"/>
    </location>
</feature>
<evidence type="ECO:0000256" key="5">
    <source>
        <dbReference type="ARBA" id="ARBA00023136"/>
    </source>
</evidence>
<reference evidence="8 9" key="1">
    <citation type="submission" date="2019-03" db="EMBL/GenBank/DDBJ databases">
        <title>Freshwater and sediment microbial communities from various areas in North America, analyzing microbe dynamics in response to fracking.</title>
        <authorList>
            <person name="Lamendella R."/>
        </authorList>
    </citation>
    <scope>NUCLEOTIDE SEQUENCE [LARGE SCALE GENOMIC DNA]</scope>
    <source>
        <strain evidence="8 9">1_TX</strain>
    </source>
</reference>
<keyword evidence="4 6" id="KW-1133">Transmembrane helix</keyword>
<comment type="subcellular location">
    <subcellularLocation>
        <location evidence="1 6">Cell membrane</location>
        <topology evidence="1 6">Multi-pass membrane protein</topology>
    </subcellularLocation>
</comment>
<proteinExistence type="inferred from homology"/>
<dbReference type="EMBL" id="SNWH01000002">
    <property type="protein sequence ID" value="TDO15309.1"/>
    <property type="molecule type" value="Genomic_DNA"/>
</dbReference>
<name>A0A4V3C1R2_9GAMM</name>
<evidence type="ECO:0000259" key="7">
    <source>
        <dbReference type="Pfam" id="PF09335"/>
    </source>
</evidence>
<dbReference type="Pfam" id="PF09335">
    <property type="entry name" value="VTT_dom"/>
    <property type="match status" value="1"/>
</dbReference>
<dbReference type="AlphaFoldDB" id="A0A4V3C1R2"/>
<comment type="caution">
    <text evidence="8">The sequence shown here is derived from an EMBL/GenBank/DDBJ whole genome shotgun (WGS) entry which is preliminary data.</text>
</comment>
<feature type="transmembrane region" description="Helical" evidence="6">
    <location>
        <begin position="193"/>
        <end position="213"/>
    </location>
</feature>
<dbReference type="PANTHER" id="PTHR12677:SF59">
    <property type="entry name" value="GOLGI APPARATUS MEMBRANE PROTEIN TVP38-RELATED"/>
    <property type="match status" value="1"/>
</dbReference>
<keyword evidence="2 6" id="KW-1003">Cell membrane</keyword>
<dbReference type="GO" id="GO:0005886">
    <property type="term" value="C:plasma membrane"/>
    <property type="evidence" value="ECO:0007669"/>
    <property type="project" value="UniProtKB-SubCell"/>
</dbReference>
<keyword evidence="9" id="KW-1185">Reference proteome</keyword>
<dbReference type="RefSeq" id="WP_208107345.1">
    <property type="nucleotide sequence ID" value="NZ_SNWH01000002.1"/>
</dbReference>
<keyword evidence="5 6" id="KW-0472">Membrane</keyword>
<accession>A0A4V3C1R2</accession>
<keyword evidence="3 6" id="KW-0812">Transmembrane</keyword>
<comment type="similarity">
    <text evidence="6">Belongs to the TVP38/TMEM64 family.</text>
</comment>
<dbReference type="InterPro" id="IPR015414">
    <property type="entry name" value="TMEM64"/>
</dbReference>
<evidence type="ECO:0000256" key="4">
    <source>
        <dbReference type="ARBA" id="ARBA00022989"/>
    </source>
</evidence>
<feature type="transmembrane region" description="Helical" evidence="6">
    <location>
        <begin position="90"/>
        <end position="111"/>
    </location>
</feature>
<organism evidence="8 9">
    <name type="scientific">Halomonas ventosae</name>
    <dbReference type="NCBI Taxonomy" id="229007"/>
    <lineage>
        <taxon>Bacteria</taxon>
        <taxon>Pseudomonadati</taxon>
        <taxon>Pseudomonadota</taxon>
        <taxon>Gammaproteobacteria</taxon>
        <taxon>Oceanospirillales</taxon>
        <taxon>Halomonadaceae</taxon>
        <taxon>Halomonas</taxon>
    </lineage>
</organism>
<gene>
    <name evidence="8" type="ORF">DFO68_102141</name>
</gene>
<feature type="domain" description="VTT" evidence="7">
    <location>
        <begin position="70"/>
        <end position="186"/>
    </location>
</feature>
<evidence type="ECO:0000256" key="1">
    <source>
        <dbReference type="ARBA" id="ARBA00004651"/>
    </source>
</evidence>
<feature type="transmembrane region" description="Helical" evidence="6">
    <location>
        <begin position="7"/>
        <end position="28"/>
    </location>
</feature>
<evidence type="ECO:0000313" key="9">
    <source>
        <dbReference type="Proteomes" id="UP000295150"/>
    </source>
</evidence>